<dbReference type="GO" id="GO:0046872">
    <property type="term" value="F:metal ion binding"/>
    <property type="evidence" value="ECO:0007669"/>
    <property type="project" value="UniProtKB-KW"/>
</dbReference>
<keyword evidence="2" id="KW-0408">Iron</keyword>
<gene>
    <name evidence="6" type="ORF">SSRG_00109</name>
</gene>
<evidence type="ECO:0000256" key="1">
    <source>
        <dbReference type="ARBA" id="ARBA00022723"/>
    </source>
</evidence>
<evidence type="ECO:0000256" key="3">
    <source>
        <dbReference type="ARBA" id="ARBA00023014"/>
    </source>
</evidence>
<dbReference type="Gene3D" id="2.40.40.20">
    <property type="match status" value="1"/>
</dbReference>
<dbReference type="EMBL" id="GG657758">
    <property type="protein sequence ID" value="EFL37305.1"/>
    <property type="molecule type" value="Genomic_DNA"/>
</dbReference>
<reference evidence="6" key="1">
    <citation type="submission" date="2009-02" db="EMBL/GenBank/DDBJ databases">
        <title>Annotation of Streptomyces griseoflavus strain Tu4000.</title>
        <authorList>
            <consortium name="The Broad Institute Genome Sequencing Platform"/>
            <consortium name="Broad Institute Microbial Sequencing Center"/>
            <person name="Fischbach M."/>
            <person name="Godfrey P."/>
            <person name="Ward D."/>
            <person name="Young S."/>
            <person name="Zeng Q."/>
            <person name="Koehrsen M."/>
            <person name="Alvarado L."/>
            <person name="Berlin A.M."/>
            <person name="Bochicchio J."/>
            <person name="Borenstein D."/>
            <person name="Chapman S.B."/>
            <person name="Chen Z."/>
            <person name="Engels R."/>
            <person name="Freedman E."/>
            <person name="Gellesch M."/>
            <person name="Goldberg J."/>
            <person name="Griggs A."/>
            <person name="Gujja S."/>
            <person name="Heilman E.R."/>
            <person name="Heiman D.I."/>
            <person name="Hepburn T.A."/>
            <person name="Howarth C."/>
            <person name="Jen D."/>
            <person name="Larson L."/>
            <person name="Lewis B."/>
            <person name="Mehta T."/>
            <person name="Park D."/>
            <person name="Pearson M."/>
            <person name="Richards J."/>
            <person name="Roberts A."/>
            <person name="Saif S."/>
            <person name="Shea T.D."/>
            <person name="Shenoy N."/>
            <person name="Sisk P."/>
            <person name="Stolte C."/>
            <person name="Sykes S.N."/>
            <person name="Thomson T."/>
            <person name="Walk T."/>
            <person name="White J."/>
            <person name="Yandava C."/>
            <person name="Straight P."/>
            <person name="Clardy J."/>
            <person name="Hung D."/>
            <person name="Kolter R."/>
            <person name="Mekalanos J."/>
            <person name="Walker S."/>
            <person name="Walsh C.T."/>
            <person name="Wieland-Brown L.C."/>
            <person name="Haas B."/>
            <person name="Nusbaum C."/>
            <person name="Birren B."/>
        </authorList>
    </citation>
    <scope>NUCLEOTIDE SEQUENCE [LARGE SCALE GENOMIC DNA]</scope>
    <source>
        <strain evidence="6">Tu4000</strain>
    </source>
</reference>
<dbReference type="PANTHER" id="PTHR43105:SF10">
    <property type="entry name" value="NADH-QUINONE OXIDOREDUCTASE SUBUNIT G"/>
    <property type="match status" value="1"/>
</dbReference>
<proteinExistence type="predicted"/>
<evidence type="ECO:0000256" key="4">
    <source>
        <dbReference type="SAM" id="MobiDB-lite"/>
    </source>
</evidence>
<dbReference type="AlphaFoldDB" id="D9XJA3"/>
<organism evidence="6 7">
    <name type="scientific">Streptomyces griseoflavus Tu4000</name>
    <dbReference type="NCBI Taxonomy" id="467200"/>
    <lineage>
        <taxon>Bacteria</taxon>
        <taxon>Bacillati</taxon>
        <taxon>Actinomycetota</taxon>
        <taxon>Actinomycetes</taxon>
        <taxon>Kitasatosporales</taxon>
        <taxon>Streptomycetaceae</taxon>
        <taxon>Streptomyces</taxon>
    </lineage>
</organism>
<evidence type="ECO:0000313" key="6">
    <source>
        <dbReference type="EMBL" id="EFL37305.1"/>
    </source>
</evidence>
<dbReference type="InterPro" id="IPR009010">
    <property type="entry name" value="Asp_de-COase-like_dom_sf"/>
</dbReference>
<keyword evidence="1" id="KW-0479">Metal-binding</keyword>
<dbReference type="GO" id="GO:0051536">
    <property type="term" value="F:iron-sulfur cluster binding"/>
    <property type="evidence" value="ECO:0007669"/>
    <property type="project" value="UniProtKB-KW"/>
</dbReference>
<feature type="region of interest" description="Disordered" evidence="4">
    <location>
        <begin position="123"/>
        <end position="144"/>
    </location>
</feature>
<protein>
    <submittedName>
        <fullName evidence="6">Periplasmic nitrate reductase</fullName>
    </submittedName>
</protein>
<keyword evidence="7" id="KW-1185">Reference proteome</keyword>
<dbReference type="Pfam" id="PF01568">
    <property type="entry name" value="Molydop_binding"/>
    <property type="match status" value="1"/>
</dbReference>
<keyword evidence="3" id="KW-0411">Iron-sulfur</keyword>
<dbReference type="InterPro" id="IPR006657">
    <property type="entry name" value="MoPterin_dinucl-bd_dom"/>
</dbReference>
<sequence>MRPIVVTSWEVEYRSLNPDGKAMLRAAVYLVPPEVPSHDYPFHLTTGRTLYHFHTRTKTARAPQLQKAAPDVWVEISPASARAHDLNEGDLAEVATPRGAVRAAVRISDMRDGVLPPLPLRLLGHARRTPAGRRGTGSQRGHRH</sequence>
<dbReference type="GO" id="GO:0043546">
    <property type="term" value="F:molybdopterin cofactor binding"/>
    <property type="evidence" value="ECO:0007669"/>
    <property type="project" value="InterPro"/>
</dbReference>
<dbReference type="STRING" id="467200.SSRG_00109"/>
<feature type="domain" description="Molybdopterin dinucleotide-binding" evidence="5">
    <location>
        <begin position="42"/>
        <end position="114"/>
    </location>
</feature>
<accession>D9XJA3</accession>
<evidence type="ECO:0000259" key="5">
    <source>
        <dbReference type="Pfam" id="PF01568"/>
    </source>
</evidence>
<dbReference type="SUPFAM" id="SSF50692">
    <property type="entry name" value="ADC-like"/>
    <property type="match status" value="1"/>
</dbReference>
<dbReference type="HOGENOM" id="CLU_1795379_0_0_11"/>
<dbReference type="InterPro" id="IPR050123">
    <property type="entry name" value="Prok_molybdopt-oxidoreductase"/>
</dbReference>
<evidence type="ECO:0000256" key="2">
    <source>
        <dbReference type="ARBA" id="ARBA00023004"/>
    </source>
</evidence>
<evidence type="ECO:0000313" key="7">
    <source>
        <dbReference type="Proteomes" id="UP000002968"/>
    </source>
</evidence>
<name>D9XJA3_9ACTN</name>
<dbReference type="PANTHER" id="PTHR43105">
    <property type="entry name" value="RESPIRATORY NITRATE REDUCTASE"/>
    <property type="match status" value="1"/>
</dbReference>
<dbReference type="Proteomes" id="UP000002968">
    <property type="component" value="Unassembled WGS sequence"/>
</dbReference>
<dbReference type="GO" id="GO:0016491">
    <property type="term" value="F:oxidoreductase activity"/>
    <property type="evidence" value="ECO:0007669"/>
    <property type="project" value="InterPro"/>
</dbReference>